<evidence type="ECO:0000313" key="2">
    <source>
        <dbReference type="EMBL" id="AZS49360.1"/>
    </source>
</evidence>
<sequence length="115" mass="12892">MKIFKKVNVMIQTLSVLAVPLLVAYFGANMQREVNNSRVGQEYVKLAIDILRKPPAANEMAMRSWAADIIIKYSPVGVSSEQRKLLMTSIPKPPPNAMQPIEPNLTERLVNELSE</sequence>
<keyword evidence="1" id="KW-0472">Membrane</keyword>
<dbReference type="Proteomes" id="UP000273143">
    <property type="component" value="Chromosome"/>
</dbReference>
<keyword evidence="3" id="KW-1185">Reference proteome</keyword>
<gene>
    <name evidence="2" type="ORF">DM558_00560</name>
</gene>
<accession>A0A3Q9JLB4</accession>
<protein>
    <submittedName>
        <fullName evidence="2">Uncharacterized protein</fullName>
    </submittedName>
</protein>
<dbReference type="AlphaFoldDB" id="A0A3Q9JLB4"/>
<evidence type="ECO:0000256" key="1">
    <source>
        <dbReference type="SAM" id="Phobius"/>
    </source>
</evidence>
<keyword evidence="1" id="KW-0812">Transmembrane</keyword>
<dbReference type="EMBL" id="CP029822">
    <property type="protein sequence ID" value="AZS49360.1"/>
    <property type="molecule type" value="Genomic_DNA"/>
</dbReference>
<feature type="transmembrane region" description="Helical" evidence="1">
    <location>
        <begin position="7"/>
        <end position="28"/>
    </location>
</feature>
<proteinExistence type="predicted"/>
<dbReference type="KEGG" id="emo:DM558_00560"/>
<evidence type="ECO:0000313" key="3">
    <source>
        <dbReference type="Proteomes" id="UP000273143"/>
    </source>
</evidence>
<organism evidence="2 3">
    <name type="scientific">Entomomonas moraniae</name>
    <dbReference type="NCBI Taxonomy" id="2213226"/>
    <lineage>
        <taxon>Bacteria</taxon>
        <taxon>Pseudomonadati</taxon>
        <taxon>Pseudomonadota</taxon>
        <taxon>Gammaproteobacteria</taxon>
        <taxon>Pseudomonadales</taxon>
        <taxon>Pseudomonadaceae</taxon>
        <taxon>Entomomonas</taxon>
    </lineage>
</organism>
<name>A0A3Q9JLB4_9GAMM</name>
<reference evidence="3" key="1">
    <citation type="submission" date="2018-06" db="EMBL/GenBank/DDBJ databases">
        <title>Complete genome of Pseudomonas insecticola strain QZS01.</title>
        <authorList>
            <person name="Wang J."/>
            <person name="Su Q."/>
        </authorList>
    </citation>
    <scope>NUCLEOTIDE SEQUENCE [LARGE SCALE GENOMIC DNA]</scope>
    <source>
        <strain evidence="3">QZS01</strain>
    </source>
</reference>
<keyword evidence="1" id="KW-1133">Transmembrane helix</keyword>